<dbReference type="InterPro" id="IPR017937">
    <property type="entry name" value="Thioredoxin_CS"/>
</dbReference>
<feature type="domain" description="Thioredoxin" evidence="2">
    <location>
        <begin position="6"/>
        <end position="158"/>
    </location>
</feature>
<dbReference type="InterPro" id="IPR012336">
    <property type="entry name" value="Thioredoxin-like_fold"/>
</dbReference>
<keyword evidence="1" id="KW-0732">Signal</keyword>
<dbReference type="Gene3D" id="3.40.30.10">
    <property type="entry name" value="Glutaredoxin"/>
    <property type="match status" value="1"/>
</dbReference>
<dbReference type="InterPro" id="IPR051099">
    <property type="entry name" value="AGR/TXD"/>
</dbReference>
<dbReference type="PANTHER" id="PTHR15337">
    <property type="entry name" value="ANTERIOR GRADIENT PROTEIN-RELATED"/>
    <property type="match status" value="1"/>
</dbReference>
<name>A0A3B0TR75_9ZZZZ</name>
<dbReference type="PROSITE" id="PS51352">
    <property type="entry name" value="THIOREDOXIN_2"/>
    <property type="match status" value="1"/>
</dbReference>
<reference evidence="3" key="1">
    <citation type="submission" date="2018-06" db="EMBL/GenBank/DDBJ databases">
        <authorList>
            <person name="Zhirakovskaya E."/>
        </authorList>
    </citation>
    <scope>NUCLEOTIDE SEQUENCE</scope>
</reference>
<dbReference type="PROSITE" id="PS00194">
    <property type="entry name" value="THIOREDOXIN_1"/>
    <property type="match status" value="1"/>
</dbReference>
<accession>A0A3B0TR75</accession>
<proteinExistence type="predicted"/>
<dbReference type="EMBL" id="UOEN01000349">
    <property type="protein sequence ID" value="VAW16952.1"/>
    <property type="molecule type" value="Genomic_DNA"/>
</dbReference>
<dbReference type="InterPro" id="IPR036249">
    <property type="entry name" value="Thioredoxin-like_sf"/>
</dbReference>
<dbReference type="Pfam" id="PF13098">
    <property type="entry name" value="Thioredoxin_2"/>
    <property type="match status" value="1"/>
</dbReference>
<dbReference type="AlphaFoldDB" id="A0A3B0TR75"/>
<dbReference type="SUPFAM" id="SSF52833">
    <property type="entry name" value="Thioredoxin-like"/>
    <property type="match status" value="1"/>
</dbReference>
<dbReference type="PANTHER" id="PTHR15337:SF11">
    <property type="entry name" value="THIOREDOXIN DOMAIN-CONTAINING PROTEIN"/>
    <property type="match status" value="1"/>
</dbReference>
<evidence type="ECO:0000259" key="2">
    <source>
        <dbReference type="PROSITE" id="PS51352"/>
    </source>
</evidence>
<sequence>MKQVLLIIAVVFTAFSIQAQEKEINWMTMDEALSAQAKSPKKIMMDVYTKWCGPCKLLDKKTFHNEDVVAYVNENYYAVKFNAEGNENINYKGQNFANPNYDSSKANVRNAQHELAGALQITAYPTIVFFDEEGNTIAPLPGYKSPPQLELYLKLFVNDGHKSIDSKEDWVKYQEGFDFEFKAE</sequence>
<dbReference type="InterPro" id="IPR013766">
    <property type="entry name" value="Thioredoxin_domain"/>
</dbReference>
<gene>
    <name evidence="3" type="ORF">MNBD_BACTEROID05-631</name>
</gene>
<evidence type="ECO:0000313" key="3">
    <source>
        <dbReference type="EMBL" id="VAW16952.1"/>
    </source>
</evidence>
<protein>
    <recommendedName>
        <fullName evidence="2">Thioredoxin domain-containing protein</fullName>
    </recommendedName>
</protein>
<evidence type="ECO:0000256" key="1">
    <source>
        <dbReference type="ARBA" id="ARBA00022729"/>
    </source>
</evidence>
<organism evidence="3">
    <name type="scientific">hydrothermal vent metagenome</name>
    <dbReference type="NCBI Taxonomy" id="652676"/>
    <lineage>
        <taxon>unclassified sequences</taxon>
        <taxon>metagenomes</taxon>
        <taxon>ecological metagenomes</taxon>
    </lineage>
</organism>